<dbReference type="GO" id="GO:0017150">
    <property type="term" value="F:tRNA dihydrouridine synthase activity"/>
    <property type="evidence" value="ECO:0007669"/>
    <property type="project" value="InterPro"/>
</dbReference>
<feature type="non-terminal residue" evidence="15">
    <location>
        <position position="334"/>
    </location>
</feature>
<comment type="catalytic activity">
    <reaction evidence="10">
        <text>a 5,6-dihydrouridine in tRNA + NADP(+) = a uridine in tRNA + NADPH + H(+)</text>
        <dbReference type="Rhea" id="RHEA:23624"/>
        <dbReference type="Rhea" id="RHEA-COMP:13339"/>
        <dbReference type="Rhea" id="RHEA-COMP:13887"/>
        <dbReference type="ChEBI" id="CHEBI:15378"/>
        <dbReference type="ChEBI" id="CHEBI:57783"/>
        <dbReference type="ChEBI" id="CHEBI:58349"/>
        <dbReference type="ChEBI" id="CHEBI:65315"/>
        <dbReference type="ChEBI" id="CHEBI:74443"/>
    </reaction>
</comment>
<dbReference type="PANTHER" id="PTHR45846:SF1">
    <property type="entry name" value="TRNA-DIHYDROURIDINE(47) SYNTHASE [NAD(P)(+)]-LIKE"/>
    <property type="match status" value="1"/>
</dbReference>
<proteinExistence type="predicted"/>
<dbReference type="InterPro" id="IPR013785">
    <property type="entry name" value="Aldolase_TIM"/>
</dbReference>
<evidence type="ECO:0000256" key="13">
    <source>
        <dbReference type="PIRSR" id="PIRSR006621-2"/>
    </source>
</evidence>
<evidence type="ECO:0000256" key="1">
    <source>
        <dbReference type="ARBA" id="ARBA00001917"/>
    </source>
</evidence>
<feature type="active site" description="Proton donor" evidence="12">
    <location>
        <position position="118"/>
    </location>
</feature>
<comment type="caution">
    <text evidence="15">The sequence shown here is derived from an EMBL/GenBank/DDBJ whole genome shotgun (WGS) entry which is preliminary data.</text>
</comment>
<dbReference type="PANTHER" id="PTHR45846">
    <property type="entry name" value="TRNA-DIHYDROURIDINE(47) SYNTHASE [NAD(P)(+)]-LIKE"/>
    <property type="match status" value="1"/>
</dbReference>
<dbReference type="InterPro" id="IPR024036">
    <property type="entry name" value="tRNA-dHydroUridine_Synthase_C"/>
</dbReference>
<evidence type="ECO:0000256" key="12">
    <source>
        <dbReference type="PIRSR" id="PIRSR006621-1"/>
    </source>
</evidence>
<feature type="domain" description="DUS-like FMN-binding" evidence="14">
    <location>
        <begin position="7"/>
        <end position="318"/>
    </location>
</feature>
<accession>A0A2M7K136</accession>
<feature type="binding site" evidence="13">
    <location>
        <position position="186"/>
    </location>
    <ligand>
        <name>FMN</name>
        <dbReference type="ChEBI" id="CHEBI:58210"/>
    </ligand>
</feature>
<keyword evidence="9" id="KW-0560">Oxidoreductase</keyword>
<evidence type="ECO:0000256" key="4">
    <source>
        <dbReference type="ARBA" id="ARBA00022630"/>
    </source>
</evidence>
<evidence type="ECO:0000256" key="2">
    <source>
        <dbReference type="ARBA" id="ARBA00002790"/>
    </source>
</evidence>
<evidence type="ECO:0000256" key="5">
    <source>
        <dbReference type="ARBA" id="ARBA00022643"/>
    </source>
</evidence>
<evidence type="ECO:0000256" key="8">
    <source>
        <dbReference type="ARBA" id="ARBA00022884"/>
    </source>
</evidence>
<dbReference type="InterPro" id="IPR035587">
    <property type="entry name" value="DUS-like_FMN-bd"/>
</dbReference>
<gene>
    <name evidence="15" type="ORF">COZ63_02255</name>
</gene>
<keyword evidence="4" id="KW-0285">Flavoprotein</keyword>
<evidence type="ECO:0000256" key="6">
    <source>
        <dbReference type="ARBA" id="ARBA00022694"/>
    </source>
</evidence>
<keyword evidence="5 13" id="KW-0288">FMN</keyword>
<protein>
    <recommendedName>
        <fullName evidence="14">DUS-like FMN-binding domain-containing protein</fullName>
    </recommendedName>
</protein>
<comment type="cofactor">
    <cofactor evidence="1 13">
        <name>FMN</name>
        <dbReference type="ChEBI" id="CHEBI:58210"/>
    </cofactor>
</comment>
<keyword evidence="13" id="KW-0547">Nucleotide-binding</keyword>
<feature type="binding site" evidence="13">
    <location>
        <begin position="242"/>
        <end position="243"/>
    </location>
    <ligand>
        <name>FMN</name>
        <dbReference type="ChEBI" id="CHEBI:58210"/>
    </ligand>
</feature>
<dbReference type="Pfam" id="PF01207">
    <property type="entry name" value="Dus"/>
    <property type="match status" value="1"/>
</dbReference>
<evidence type="ECO:0000313" key="15">
    <source>
        <dbReference type="EMBL" id="PIX29972.1"/>
    </source>
</evidence>
<evidence type="ECO:0000313" key="16">
    <source>
        <dbReference type="Proteomes" id="UP000229924"/>
    </source>
</evidence>
<evidence type="ECO:0000256" key="3">
    <source>
        <dbReference type="ARBA" id="ARBA00022555"/>
    </source>
</evidence>
<dbReference type="Proteomes" id="UP000229924">
    <property type="component" value="Unassembled WGS sequence"/>
</dbReference>
<keyword evidence="7" id="KW-0521">NADP</keyword>
<feature type="binding site" evidence="13">
    <location>
        <position position="87"/>
    </location>
    <ligand>
        <name>FMN</name>
        <dbReference type="ChEBI" id="CHEBI:58210"/>
    </ligand>
</feature>
<dbReference type="AlphaFoldDB" id="A0A2M7K136"/>
<evidence type="ECO:0000256" key="7">
    <source>
        <dbReference type="ARBA" id="ARBA00022857"/>
    </source>
</evidence>
<organism evidence="15 16">
    <name type="scientific">Candidatus Berkelbacteria bacterium CG_4_8_14_3_um_filter_42_13</name>
    <dbReference type="NCBI Taxonomy" id="1974505"/>
    <lineage>
        <taxon>Bacteria</taxon>
        <taxon>Candidatus Berkelbacteria</taxon>
    </lineage>
</organism>
<dbReference type="Gene3D" id="3.20.20.70">
    <property type="entry name" value="Aldolase class I"/>
    <property type="match status" value="1"/>
</dbReference>
<feature type="binding site" evidence="13">
    <location>
        <begin position="10"/>
        <end position="12"/>
    </location>
    <ligand>
        <name>FMN</name>
        <dbReference type="ChEBI" id="CHEBI:58210"/>
    </ligand>
</feature>
<evidence type="ECO:0000256" key="11">
    <source>
        <dbReference type="ARBA" id="ARBA00048802"/>
    </source>
</evidence>
<sequence length="334" mass="37089">MEKPILLLAPMAGYTDSAFRIICKRQGAALLMTELISADAISHFAGKSECRNPNVEINSKSHVPKFKTNPTYKLMEFQKEEMPIIVQLFGKHPEKFSVAAKWIEENLKPAGIDINMGCPARKVVGSDHGATLLRDQNRGVEVIKAVRAATKLSLSVKTRLGWESDDEILEFGPKLIAAGADALIIHGRTYCDGFSGNARWENIYAVKSKIQSSNVKVIGNGDIKKYDDIIKSMKNLDGVAIGRGAIGNPFIFNPDFEKLPAAEKLVLKKETIIKHAKLAFEIKGKKGIVELRKHLLAYFKGYSRAKELRKKFVVVKNIADIEKILADIDNQEKS</sequence>
<dbReference type="PIRSF" id="PIRSF006621">
    <property type="entry name" value="Dus"/>
    <property type="match status" value="1"/>
</dbReference>
<evidence type="ECO:0000256" key="9">
    <source>
        <dbReference type="ARBA" id="ARBA00023002"/>
    </source>
</evidence>
<dbReference type="Gene3D" id="1.10.1200.80">
    <property type="entry name" value="Putative flavin oxidoreducatase, domain 2"/>
    <property type="match status" value="1"/>
</dbReference>
<dbReference type="CDD" id="cd02801">
    <property type="entry name" value="DUS_like_FMN"/>
    <property type="match status" value="1"/>
</dbReference>
<feature type="binding site" evidence="13">
    <location>
        <position position="157"/>
    </location>
    <ligand>
        <name>FMN</name>
        <dbReference type="ChEBI" id="CHEBI:58210"/>
    </ligand>
</feature>
<dbReference type="SUPFAM" id="SSF51395">
    <property type="entry name" value="FMN-linked oxidoreductases"/>
    <property type="match status" value="1"/>
</dbReference>
<reference evidence="16" key="1">
    <citation type="submission" date="2017-09" db="EMBL/GenBank/DDBJ databases">
        <title>Depth-based differentiation of microbial function through sediment-hosted aquifers and enrichment of novel symbionts in the deep terrestrial subsurface.</title>
        <authorList>
            <person name="Probst A.J."/>
            <person name="Ladd B."/>
            <person name="Jarett J.K."/>
            <person name="Geller-Mcgrath D.E."/>
            <person name="Sieber C.M.K."/>
            <person name="Emerson J.B."/>
            <person name="Anantharaman K."/>
            <person name="Thomas B.C."/>
            <person name="Malmstrom R."/>
            <person name="Stieglmeier M."/>
            <person name="Klingl A."/>
            <person name="Woyke T."/>
            <person name="Ryan C.M."/>
            <person name="Banfield J.F."/>
        </authorList>
    </citation>
    <scope>NUCLEOTIDE SEQUENCE [LARGE SCALE GENOMIC DNA]</scope>
</reference>
<name>A0A2M7K136_9BACT</name>
<dbReference type="InterPro" id="IPR001269">
    <property type="entry name" value="DUS_fam"/>
</dbReference>
<comment type="function">
    <text evidence="2">Catalyzes the synthesis of 5,6-dihydrouridine (D), a modified base found in the D-loop of most tRNAs, via the reduction of the C5-C6 double bond in target uridines.</text>
</comment>
<dbReference type="GO" id="GO:0050660">
    <property type="term" value="F:flavin adenine dinucleotide binding"/>
    <property type="evidence" value="ECO:0007669"/>
    <property type="project" value="InterPro"/>
</dbReference>
<dbReference type="EMBL" id="PFIK01000048">
    <property type="protein sequence ID" value="PIX29972.1"/>
    <property type="molecule type" value="Genomic_DNA"/>
</dbReference>
<dbReference type="InterPro" id="IPR018517">
    <property type="entry name" value="tRNA_hU_synthase_CS"/>
</dbReference>
<evidence type="ECO:0000259" key="14">
    <source>
        <dbReference type="Pfam" id="PF01207"/>
    </source>
</evidence>
<dbReference type="GO" id="GO:0000049">
    <property type="term" value="F:tRNA binding"/>
    <property type="evidence" value="ECO:0007669"/>
    <property type="project" value="UniProtKB-KW"/>
</dbReference>
<keyword evidence="6" id="KW-0819">tRNA processing</keyword>
<keyword evidence="3" id="KW-0820">tRNA-binding</keyword>
<dbReference type="PROSITE" id="PS01136">
    <property type="entry name" value="UPF0034"/>
    <property type="match status" value="1"/>
</dbReference>
<keyword evidence="8" id="KW-0694">RNA-binding</keyword>
<evidence type="ECO:0000256" key="10">
    <source>
        <dbReference type="ARBA" id="ARBA00048205"/>
    </source>
</evidence>
<comment type="catalytic activity">
    <reaction evidence="11">
        <text>a 5,6-dihydrouridine in tRNA + NAD(+) = a uridine in tRNA + NADH + H(+)</text>
        <dbReference type="Rhea" id="RHEA:54452"/>
        <dbReference type="Rhea" id="RHEA-COMP:13339"/>
        <dbReference type="Rhea" id="RHEA-COMP:13887"/>
        <dbReference type="ChEBI" id="CHEBI:15378"/>
        <dbReference type="ChEBI" id="CHEBI:57540"/>
        <dbReference type="ChEBI" id="CHEBI:57945"/>
        <dbReference type="ChEBI" id="CHEBI:65315"/>
        <dbReference type="ChEBI" id="CHEBI:74443"/>
    </reaction>
</comment>